<dbReference type="Pfam" id="PF15253">
    <property type="entry name" value="STIL_N"/>
    <property type="match status" value="3"/>
</dbReference>
<dbReference type="Proteomes" id="UP001623349">
    <property type="component" value="Unassembled WGS sequence"/>
</dbReference>
<feature type="region of interest" description="Disordered" evidence="1">
    <location>
        <begin position="391"/>
        <end position="429"/>
    </location>
</feature>
<feature type="compositionally biased region" description="Basic and acidic residues" evidence="1">
    <location>
        <begin position="1150"/>
        <end position="1161"/>
    </location>
</feature>
<feature type="compositionally biased region" description="Polar residues" evidence="1">
    <location>
        <begin position="522"/>
        <end position="534"/>
    </location>
</feature>
<gene>
    <name evidence="4" type="ORF">APTSU1_000398400</name>
</gene>
<feature type="region of interest" description="Disordered" evidence="1">
    <location>
        <begin position="882"/>
        <end position="911"/>
    </location>
</feature>
<protein>
    <submittedName>
        <fullName evidence="4">SCL-interrupting locus protein homolog</fullName>
    </submittedName>
</protein>
<proteinExistence type="predicted"/>
<dbReference type="PANTHER" id="PTHR15128:SF0">
    <property type="entry name" value="SCL-INTERRUPTING LOCUS PROTEIN"/>
    <property type="match status" value="1"/>
</dbReference>
<dbReference type="Pfam" id="PF25775">
    <property type="entry name" value="CC_STIL"/>
    <property type="match status" value="1"/>
</dbReference>
<keyword evidence="5" id="KW-1185">Reference proteome</keyword>
<dbReference type="InterPro" id="IPR026123">
    <property type="entry name" value="STIL"/>
</dbReference>
<feature type="domain" description="STIL N-terminal" evidence="2">
    <location>
        <begin position="65"/>
        <end position="168"/>
    </location>
</feature>
<name>A0ABQ0ENW1_APOSI</name>
<dbReference type="PANTHER" id="PTHR15128">
    <property type="entry name" value="TAL1 SCL INTERRUPTING LOCUS"/>
    <property type="match status" value="1"/>
</dbReference>
<feature type="region of interest" description="Disordered" evidence="1">
    <location>
        <begin position="509"/>
        <end position="591"/>
    </location>
</feature>
<evidence type="ECO:0000313" key="5">
    <source>
        <dbReference type="Proteomes" id="UP001623349"/>
    </source>
</evidence>
<dbReference type="EMBL" id="BAAFST010000004">
    <property type="protein sequence ID" value="GAB1288754.1"/>
    <property type="molecule type" value="Genomic_DNA"/>
</dbReference>
<evidence type="ECO:0000256" key="1">
    <source>
        <dbReference type="SAM" id="MobiDB-lite"/>
    </source>
</evidence>
<feature type="domain" description="STIL N-terminal" evidence="2">
    <location>
        <begin position="202"/>
        <end position="291"/>
    </location>
</feature>
<feature type="compositionally biased region" description="Basic and acidic residues" evidence="1">
    <location>
        <begin position="807"/>
        <end position="824"/>
    </location>
</feature>
<feature type="region of interest" description="Disordered" evidence="1">
    <location>
        <begin position="805"/>
        <end position="828"/>
    </location>
</feature>
<evidence type="ECO:0000259" key="2">
    <source>
        <dbReference type="Pfam" id="PF15253"/>
    </source>
</evidence>
<dbReference type="InterPro" id="IPR057731">
    <property type="entry name" value="STIL_N"/>
</dbReference>
<dbReference type="Pfam" id="PF26399">
    <property type="entry name" value="PRM_STIL"/>
    <property type="match status" value="1"/>
</dbReference>
<feature type="region of interest" description="Disordered" evidence="1">
    <location>
        <begin position="1116"/>
        <end position="1178"/>
    </location>
</feature>
<accession>A0ABQ0ENW1</accession>
<feature type="domain" description="STIL N-terminal" evidence="2">
    <location>
        <begin position="302"/>
        <end position="388"/>
    </location>
</feature>
<feature type="region of interest" description="Disordered" evidence="1">
    <location>
        <begin position="476"/>
        <end position="496"/>
    </location>
</feature>
<feature type="region of interest" description="Disordered" evidence="1">
    <location>
        <begin position="669"/>
        <end position="691"/>
    </location>
</feature>
<sequence>MNTRFPSSKMVPFHFPPSKLALWNPMPIGECIYLHLSYYRTSLDLELAFSASLLASSSPPPPANTRKPKLLVTEKAIRLAYRHAKQNKKNAPCFLLGSLTVDEDEEGVTLTIDRFDPGREMPECLERTPTASLPGDFLIPCKVHTQGLGLRDVIVHNADDFSSALKGYCAMLARAVHRLSYLGRAVCLPALEVCMASVVLWKLVLRALQHHVCSKDFLDCGKLLSLQAQITPRESLDGVDFNLQWTAVTLANSFKCVPVKPVPIIPTALARNLSSNLNISQVQGTYKHGWLSGIIHIYSPQMVFSESGNFIIVLYSLTHKEPEFYECLPCDSRTPDLQFQLLTNKDTFHLFNNVEPSGKNPIHFELSAGSQDAEREAEFFSKISKSLSAKRSSQTVSPGKIPINKHDTNLEDEDFSPRPIPSPHPVSQKISKIQPSVPELSIVLDNNFTETSNQSNPLEMMTMENPLLIKPSQPELCDAKHSSEANPGEPCLRGLPNQLSQDTALRQCRGKPSSTCKKESLQFRNTSAKPSLNVPSPDVAEKLQAVSAGSMQKEDYPVRPSTSDSRQPSRAPQAHPHSLVFSPHNSTRPMELQVPPSLPSYYPTNICSCCQHHGHLQYSTINSWQGNTVGSVQDLRSEALPKHAFFHSSGCPSLCPNAIYSSSSPVTTKQGGMGTYSPHNNGEPSPVAGPSHVDSCVPHPCAMCMHTPNTAPDNGMMGLSPDAYRFVTEQDRQLRLLQAQIQRLLDAQSLDPGSRKTVATVEDTVKAARQMERVSVEAQSSPGLHMRKSVSIAVSTGASLFWNAAGDGKEPDSQLKQDDTKISSEDMNFSVDINNEATSLPGSASSLKAVDIPSFEESNLAPEEFNQPLPESNALLAESVSMRARTAPTDGASVSAESPQGTKVEPSEPSDNQKIYQDLLGQVNHLLSNSSQETDQPPTKAIVINQECTKTQNTHQAKTKRHNSGLVDKDCVLSATIKQLRSLGVKIDSPTNVKKNAQKVDHAREQFGVSVLACISPEAVISGLNYMSFGNVGMSSLSPTGVDLSMEANAIALKYLSENQLSQLSLARSNQNNCDTSFGLLHINSDRSTVGLSLVSPNNMSFATKKYMKRYGLLQSSDNSEDEEEPPSRADSESDHGLNRDPACRPAQCAHEKEPSRRARETAQCSDCGSEDMHTDGPVLRNITNQAVQPRATEHLSEDSAISLRNLKPNPAVNLRTGKAEFTRHPEKENERDIAVFPRTSQPPETLKQMNSMNSVGTFLDVKRLRQLPKLF</sequence>
<evidence type="ECO:0000259" key="3">
    <source>
        <dbReference type="Pfam" id="PF25775"/>
    </source>
</evidence>
<reference evidence="4 5" key="1">
    <citation type="submission" date="2024-08" db="EMBL/GenBank/DDBJ databases">
        <title>The draft genome of Apodemus speciosus.</title>
        <authorList>
            <person name="Nabeshima K."/>
            <person name="Suzuki S."/>
            <person name="Onuma M."/>
        </authorList>
    </citation>
    <scope>NUCLEOTIDE SEQUENCE [LARGE SCALE GENOMIC DNA]</scope>
    <source>
        <strain evidence="4">IB14-021</strain>
    </source>
</reference>
<organism evidence="4 5">
    <name type="scientific">Apodemus speciosus</name>
    <name type="common">Large Japanese field mouse</name>
    <dbReference type="NCBI Taxonomy" id="105296"/>
    <lineage>
        <taxon>Eukaryota</taxon>
        <taxon>Metazoa</taxon>
        <taxon>Chordata</taxon>
        <taxon>Craniata</taxon>
        <taxon>Vertebrata</taxon>
        <taxon>Euteleostomi</taxon>
        <taxon>Mammalia</taxon>
        <taxon>Eutheria</taxon>
        <taxon>Euarchontoglires</taxon>
        <taxon>Glires</taxon>
        <taxon>Rodentia</taxon>
        <taxon>Myomorpha</taxon>
        <taxon>Muroidea</taxon>
        <taxon>Muridae</taxon>
        <taxon>Murinae</taxon>
        <taxon>Apodemus</taxon>
    </lineage>
</organism>
<feature type="compositionally biased region" description="Basic and acidic residues" evidence="1">
    <location>
        <begin position="1126"/>
        <end position="1143"/>
    </location>
</feature>
<feature type="domain" description="STIL coiled coil region" evidence="3">
    <location>
        <begin position="721"/>
        <end position="749"/>
    </location>
</feature>
<dbReference type="InterPro" id="IPR058559">
    <property type="entry name" value="PRM_STIL"/>
</dbReference>
<dbReference type="InterPro" id="IPR057655">
    <property type="entry name" value="STIL_CC"/>
</dbReference>
<comment type="caution">
    <text evidence="4">The sequence shown here is derived from an EMBL/GenBank/DDBJ whole genome shotgun (WGS) entry which is preliminary data.</text>
</comment>
<feature type="compositionally biased region" description="Polar residues" evidence="1">
    <location>
        <begin position="560"/>
        <end position="570"/>
    </location>
</feature>
<evidence type="ECO:0000313" key="4">
    <source>
        <dbReference type="EMBL" id="GAB1288754.1"/>
    </source>
</evidence>